<evidence type="ECO:0000256" key="2">
    <source>
        <dbReference type="ARBA" id="ARBA00009050"/>
    </source>
</evidence>
<evidence type="ECO:0000256" key="1">
    <source>
        <dbReference type="ARBA" id="ARBA00004167"/>
    </source>
</evidence>
<evidence type="ECO:0000256" key="7">
    <source>
        <dbReference type="SAM" id="Coils"/>
    </source>
</evidence>
<proteinExistence type="inferred from homology"/>
<keyword evidence="4" id="KW-0238">DNA-binding</keyword>
<feature type="region of interest" description="Disordered" evidence="8">
    <location>
        <begin position="689"/>
        <end position="708"/>
    </location>
</feature>
<dbReference type="GO" id="GO:0005634">
    <property type="term" value="C:nucleus"/>
    <property type="evidence" value="ECO:0007669"/>
    <property type="project" value="TreeGrafter"/>
</dbReference>
<evidence type="ECO:0000256" key="5">
    <source>
        <dbReference type="ARBA" id="ARBA00023163"/>
    </source>
</evidence>
<dbReference type="InterPro" id="IPR051882">
    <property type="entry name" value="ATF_bZIP_TF"/>
</dbReference>
<keyword evidence="7" id="KW-0175">Coiled coil</keyword>
<evidence type="ECO:0000259" key="9">
    <source>
        <dbReference type="PROSITE" id="PS50217"/>
    </source>
</evidence>
<dbReference type="PROSITE" id="PS50217">
    <property type="entry name" value="BZIP"/>
    <property type="match status" value="1"/>
</dbReference>
<feature type="compositionally biased region" description="Polar residues" evidence="8">
    <location>
        <begin position="818"/>
        <end position="829"/>
    </location>
</feature>
<reference evidence="10" key="1">
    <citation type="submission" date="2021-01" db="UniProtKB">
        <authorList>
            <consortium name="EnsemblMetazoa"/>
        </authorList>
    </citation>
    <scope>IDENTIFICATION</scope>
</reference>
<dbReference type="Proteomes" id="UP000594260">
    <property type="component" value="Unplaced"/>
</dbReference>
<dbReference type="GO" id="GO:0030968">
    <property type="term" value="P:endoplasmic reticulum unfolded protein response"/>
    <property type="evidence" value="ECO:0007669"/>
    <property type="project" value="TreeGrafter"/>
</dbReference>
<feature type="region of interest" description="Disordered" evidence="8">
    <location>
        <begin position="210"/>
        <end position="247"/>
    </location>
</feature>
<feature type="compositionally biased region" description="Polar residues" evidence="8">
    <location>
        <begin position="307"/>
        <end position="328"/>
    </location>
</feature>
<dbReference type="SMART" id="SM00338">
    <property type="entry name" value="BRLZ"/>
    <property type="match status" value="1"/>
</dbReference>
<dbReference type="SUPFAM" id="SSF57959">
    <property type="entry name" value="Leucine zipper domain"/>
    <property type="match status" value="1"/>
</dbReference>
<dbReference type="InterPro" id="IPR004827">
    <property type="entry name" value="bZIP"/>
</dbReference>
<dbReference type="RefSeq" id="XP_022643762.1">
    <property type="nucleotide sequence ID" value="XM_022788027.1"/>
</dbReference>
<evidence type="ECO:0000313" key="10">
    <source>
        <dbReference type="EnsemblMetazoa" id="XP_022643762"/>
    </source>
</evidence>
<comment type="subcellular location">
    <subcellularLocation>
        <location evidence="1">Membrane</location>
        <topology evidence="1">Single-pass membrane protein</topology>
    </subcellularLocation>
</comment>
<comment type="similarity">
    <text evidence="2">Belongs to the bZIP family. ATF subfamily.</text>
</comment>
<feature type="coiled-coil region" evidence="7">
    <location>
        <begin position="495"/>
        <end position="529"/>
    </location>
</feature>
<keyword evidence="11" id="KW-1185">Reference proteome</keyword>
<dbReference type="OrthoDB" id="6492347at2759"/>
<dbReference type="Gene3D" id="1.20.5.170">
    <property type="match status" value="1"/>
</dbReference>
<dbReference type="AlphaFoldDB" id="A0A7M7IZC8"/>
<keyword evidence="6" id="KW-0539">Nucleus</keyword>
<evidence type="ECO:0000256" key="6">
    <source>
        <dbReference type="ARBA" id="ARBA00023242"/>
    </source>
</evidence>
<keyword evidence="3" id="KW-0805">Transcription regulation</keyword>
<dbReference type="KEGG" id="vde:111243024"/>
<keyword evidence="5" id="KW-0804">Transcription</keyword>
<feature type="compositionally biased region" description="Low complexity" evidence="8">
    <location>
        <begin position="223"/>
        <end position="237"/>
    </location>
</feature>
<feature type="compositionally biased region" description="Low complexity" evidence="8">
    <location>
        <begin position="329"/>
        <end position="342"/>
    </location>
</feature>
<feature type="region of interest" description="Disordered" evidence="8">
    <location>
        <begin position="808"/>
        <end position="836"/>
    </location>
</feature>
<dbReference type="GeneID" id="111243024"/>
<dbReference type="GO" id="GO:0016020">
    <property type="term" value="C:membrane"/>
    <property type="evidence" value="ECO:0007669"/>
    <property type="project" value="UniProtKB-SubCell"/>
</dbReference>
<evidence type="ECO:0000256" key="3">
    <source>
        <dbReference type="ARBA" id="ARBA00023015"/>
    </source>
</evidence>
<dbReference type="InterPro" id="IPR046347">
    <property type="entry name" value="bZIP_sf"/>
</dbReference>
<dbReference type="EnsemblMetazoa" id="XM_022788027">
    <property type="protein sequence ID" value="XP_022643762"/>
    <property type="gene ID" value="LOC111243024"/>
</dbReference>
<evidence type="ECO:0000313" key="11">
    <source>
        <dbReference type="Proteomes" id="UP000594260"/>
    </source>
</evidence>
<organism evidence="10 11">
    <name type="scientific">Varroa destructor</name>
    <name type="common">Honeybee mite</name>
    <dbReference type="NCBI Taxonomy" id="109461"/>
    <lineage>
        <taxon>Eukaryota</taxon>
        <taxon>Metazoa</taxon>
        <taxon>Ecdysozoa</taxon>
        <taxon>Arthropoda</taxon>
        <taxon>Chelicerata</taxon>
        <taxon>Arachnida</taxon>
        <taxon>Acari</taxon>
        <taxon>Parasitiformes</taxon>
        <taxon>Mesostigmata</taxon>
        <taxon>Gamasina</taxon>
        <taxon>Dermanyssoidea</taxon>
        <taxon>Varroidae</taxon>
        <taxon>Varroa</taxon>
    </lineage>
</organism>
<dbReference type="GO" id="GO:0000978">
    <property type="term" value="F:RNA polymerase II cis-regulatory region sequence-specific DNA binding"/>
    <property type="evidence" value="ECO:0007669"/>
    <property type="project" value="TreeGrafter"/>
</dbReference>
<dbReference type="GO" id="GO:0000981">
    <property type="term" value="F:DNA-binding transcription factor activity, RNA polymerase II-specific"/>
    <property type="evidence" value="ECO:0007669"/>
    <property type="project" value="TreeGrafter"/>
</dbReference>
<protein>
    <recommendedName>
        <fullName evidence="9">BZIP domain-containing protein</fullName>
    </recommendedName>
</protein>
<evidence type="ECO:0000256" key="4">
    <source>
        <dbReference type="ARBA" id="ARBA00023125"/>
    </source>
</evidence>
<name>A0A7M7IZC8_VARDE</name>
<feature type="domain" description="BZIP" evidence="9">
    <location>
        <begin position="463"/>
        <end position="526"/>
    </location>
</feature>
<accession>A0A7M7IZC8</accession>
<dbReference type="PANTHER" id="PTHR46164">
    <property type="entry name" value="ATF6, ISOFORM C"/>
    <property type="match status" value="1"/>
</dbReference>
<sequence length="836" mass="92012">MEHFSGQDDFLENNLLSPEDLRFDVVDDGEPRSRCAAILGIRCDRRCASCESQDERLDDLELRDANDISINENDGKWNPLTEEDRDLVFSTINNNLSLADQLITGPKIHHSESIVMSDRAKISNLLCRSNATSLNRKYTSLSELKVPRRLLIRQQAVVNKGTYTRFGVSTNDNSNLVEQHKTDSSEDALRIEKKDIIQVSTPVVANNKFGSDMLTNGDHHDGSCSPDQLTSSSSDSGLSGGEWAEGGENTELSSIATSYCHKAGQRPYLRVGSSSTQSLEYVRTSVDSVSDGSHDDDIMRDLLQSCPQHDINGSSMASHLSSTTTGSFQQQPQQQNASQQQPAIHFSHQIVQVPLVQQQNVLRTGQHQQQVTCQLPATLLQAADTAQVGLVTTNPTMFIPVGPQSTMIPVMTATTAMPFASLQQQNKEMRPANIKQATRAPTPPQQRSLLRMPPGTISMEDALARKRQRMIRNRESALQSRQRRKEQTQLLQDEVVSLRSENIHLKDENANLKLKIAELEGRLRAATSKGAVLCVLGLVVIFNLGLGSPRETSQSLVLKGHITDPLDERISPVQTAVAAAVGETRHPISVNSRHLLWMNETRGIEELPFADGLAKGKPGCGSQWVNSTESLRVQEYLSRWASRAWALASGIPQGTQFTDGLQSPPFLRSSTSFWPSLLSGLDADPIRTIEEGPRASSDGSSVASKELPLPPSWPSRALLNEVRKRNDTFYLLAFSGPPDTVLLSARQANSTARPKIALLMPAIASAKNDTMKIPPGRVAVMQIDCEVVNTKTLYMRRSLLPKNVQVAAGGTQHKHNLRQQSKTSFTTAAKKQRRKP</sequence>
<dbReference type="Pfam" id="PF00170">
    <property type="entry name" value="bZIP_1"/>
    <property type="match status" value="1"/>
</dbReference>
<dbReference type="PANTHER" id="PTHR46164:SF3">
    <property type="entry name" value="ATF6, ISOFORM C"/>
    <property type="match status" value="1"/>
</dbReference>
<dbReference type="InParanoid" id="A0A7M7IZC8"/>
<evidence type="ECO:0000256" key="8">
    <source>
        <dbReference type="SAM" id="MobiDB-lite"/>
    </source>
</evidence>
<feature type="region of interest" description="Disordered" evidence="8">
    <location>
        <begin position="307"/>
        <end position="342"/>
    </location>
</feature>